<organism evidence="2 3">
    <name type="scientific">Undibacterium hunanense</name>
    <dbReference type="NCBI Taxonomy" id="2762292"/>
    <lineage>
        <taxon>Bacteria</taxon>
        <taxon>Pseudomonadati</taxon>
        <taxon>Pseudomonadota</taxon>
        <taxon>Betaproteobacteria</taxon>
        <taxon>Burkholderiales</taxon>
        <taxon>Oxalobacteraceae</taxon>
        <taxon>Undibacterium</taxon>
    </lineage>
</organism>
<dbReference type="EMBL" id="JACOGF010000005">
    <property type="protein sequence ID" value="MBC3918159.1"/>
    <property type="molecule type" value="Genomic_DNA"/>
</dbReference>
<keyword evidence="3" id="KW-1185">Reference proteome</keyword>
<dbReference type="RefSeq" id="WP_186947430.1">
    <property type="nucleotide sequence ID" value="NZ_JACOGF010000005.1"/>
</dbReference>
<evidence type="ECO:0008006" key="4">
    <source>
        <dbReference type="Google" id="ProtNLM"/>
    </source>
</evidence>
<evidence type="ECO:0000313" key="3">
    <source>
        <dbReference type="Proteomes" id="UP000650424"/>
    </source>
</evidence>
<gene>
    <name evidence="2" type="ORF">H8L32_11780</name>
</gene>
<protein>
    <recommendedName>
        <fullName evidence="4">MFS transporter</fullName>
    </recommendedName>
</protein>
<proteinExistence type="predicted"/>
<dbReference type="Proteomes" id="UP000650424">
    <property type="component" value="Unassembled WGS sequence"/>
</dbReference>
<feature type="transmembrane region" description="Helical" evidence="1">
    <location>
        <begin position="12"/>
        <end position="33"/>
    </location>
</feature>
<reference evidence="2 3" key="1">
    <citation type="submission" date="2020-08" db="EMBL/GenBank/DDBJ databases">
        <title>Novel species isolated from subtropical streams in China.</title>
        <authorList>
            <person name="Lu H."/>
        </authorList>
    </citation>
    <scope>NUCLEOTIDE SEQUENCE [LARGE SCALE GENOMIC DNA]</scope>
    <source>
        <strain evidence="2 3">CY18W</strain>
    </source>
</reference>
<feature type="transmembrane region" description="Helical" evidence="1">
    <location>
        <begin position="114"/>
        <end position="133"/>
    </location>
</feature>
<sequence>MAFQPFISKPNPHAIALATVLYGLLYFVFITALKISMSPATDAGTDTGLWGNQIFMTIFGFMQYLLPGLAVGYLARRSPMMHGYLLGIATTALVYTYASVAYSDAPDSLPTTYTVLYTCFVAGVWCSLGAIIGDHFSSRKQS</sequence>
<feature type="transmembrane region" description="Helical" evidence="1">
    <location>
        <begin position="82"/>
        <end position="102"/>
    </location>
</feature>
<name>A0ABR6ZQR1_9BURK</name>
<evidence type="ECO:0000313" key="2">
    <source>
        <dbReference type="EMBL" id="MBC3918159.1"/>
    </source>
</evidence>
<keyword evidence="1" id="KW-0472">Membrane</keyword>
<comment type="caution">
    <text evidence="2">The sequence shown here is derived from an EMBL/GenBank/DDBJ whole genome shotgun (WGS) entry which is preliminary data.</text>
</comment>
<feature type="transmembrane region" description="Helical" evidence="1">
    <location>
        <begin position="53"/>
        <end position="75"/>
    </location>
</feature>
<keyword evidence="1" id="KW-1133">Transmembrane helix</keyword>
<keyword evidence="1" id="KW-0812">Transmembrane</keyword>
<accession>A0ABR6ZQR1</accession>
<evidence type="ECO:0000256" key="1">
    <source>
        <dbReference type="SAM" id="Phobius"/>
    </source>
</evidence>